<feature type="transmembrane region" description="Helical" evidence="4">
    <location>
        <begin position="146"/>
        <end position="167"/>
    </location>
</feature>
<name>A0A3S0RY23_9GAMM</name>
<protein>
    <submittedName>
        <fullName evidence="6">Transcriptional regulator</fullName>
    </submittedName>
</protein>
<feature type="domain" description="OmpR/PhoB-type" evidence="5">
    <location>
        <begin position="1"/>
        <end position="114"/>
    </location>
</feature>
<keyword evidence="4" id="KW-0812">Transmembrane</keyword>
<dbReference type="InterPro" id="IPR036388">
    <property type="entry name" value="WH-like_DNA-bd_sf"/>
</dbReference>
<gene>
    <name evidence="6" type="ORF">EKG38_08685</name>
</gene>
<dbReference type="Gene3D" id="2.120.10.30">
    <property type="entry name" value="TolB, C-terminal domain"/>
    <property type="match status" value="2"/>
</dbReference>
<dbReference type="Pfam" id="PF07676">
    <property type="entry name" value="PD40"/>
    <property type="match status" value="1"/>
</dbReference>
<dbReference type="Gene3D" id="1.10.10.10">
    <property type="entry name" value="Winged helix-like DNA-binding domain superfamily/Winged helix DNA-binding domain"/>
    <property type="match status" value="1"/>
</dbReference>
<dbReference type="CDD" id="cd00383">
    <property type="entry name" value="trans_reg_C"/>
    <property type="match status" value="1"/>
</dbReference>
<evidence type="ECO:0000313" key="7">
    <source>
        <dbReference type="Proteomes" id="UP000267448"/>
    </source>
</evidence>
<sequence length="713" mass="81121">MIKIRKEAVFKLEGCEVMPGENSLNFCEPVPDSVIPGKVSIQPKFIELLSYLARKHPNVVTRDELIDNIWEGNAYVGAKALTNAIWHLRKHLNPLLNGEQAIETVRKTGYRLLIEPIFDASDLVDDPQVLQVEQAKVERLSKQLRLGTYAMLLLLLFVAGSAGLHLYQDSQQLRQTEMVQLTRAAGAELYPAVSPDGRWLVYGKSSNLYLKDLASPTQTPKRLTSKRTRELRAIWSPDGKSLIYPSQDRETRECHMNRLMLETNEVSHLSECYSYTSALDISMDGHSLIYIWKEEEREDLDAGLYQLDLDAAEPTPVRVSCERDCGYRDRDVAFSPDGKWIAIARRYGTISEDIFIRDILTGEEIRLTQGLEDIRGLSWGPDSRKLVFSTENSGFRDGFVVNIESKDLLPLSVSGFSYPKFIPHRDELVYSNYIKDFSLAYLALDQDIPSTIFPISQSEYSYRNPDYSSKAKRIAYVSNETGFNEIWTSDHNGLNRVQLTDLKRRVAFPTWSHDGSKIAFLAPDDKNEGNKIHIVDLSSGGISILPSRSSDHRRPSWAWGDEWVLSSTNDGLTAFSLHNHSPKHLSTIDVRLGKMTDANTLVFTRYDEYGLWSMDISNPLQVEPLIAIEDFNESYNWVVTDKGVYFREVNSGYQLINFWSFNTDLTTPILKLPASSLSSFGAMSYIPGERRLLMTLSEYSKRDVIKLKHKLLH</sequence>
<evidence type="ECO:0000256" key="1">
    <source>
        <dbReference type="ARBA" id="ARBA00009820"/>
    </source>
</evidence>
<dbReference type="GO" id="GO:0006508">
    <property type="term" value="P:proteolysis"/>
    <property type="evidence" value="ECO:0007669"/>
    <property type="project" value="InterPro"/>
</dbReference>
<dbReference type="EMBL" id="RXNU01000004">
    <property type="protein sequence ID" value="RTR38999.1"/>
    <property type="molecule type" value="Genomic_DNA"/>
</dbReference>
<dbReference type="AlphaFoldDB" id="A0A3S0RY23"/>
<keyword evidence="4" id="KW-1133">Transmembrane helix</keyword>
<dbReference type="GO" id="GO:0003677">
    <property type="term" value="F:DNA binding"/>
    <property type="evidence" value="ECO:0007669"/>
    <property type="project" value="UniProtKB-UniRule"/>
</dbReference>
<evidence type="ECO:0000256" key="4">
    <source>
        <dbReference type="SAM" id="Phobius"/>
    </source>
</evidence>
<dbReference type="PROSITE" id="PS51755">
    <property type="entry name" value="OMPR_PHOB"/>
    <property type="match status" value="1"/>
</dbReference>
<keyword evidence="4" id="KW-0472">Membrane</keyword>
<evidence type="ECO:0000256" key="2">
    <source>
        <dbReference type="ARBA" id="ARBA00023125"/>
    </source>
</evidence>
<dbReference type="OrthoDB" id="9782895at2"/>
<dbReference type="RefSeq" id="WP_126519878.1">
    <property type="nucleotide sequence ID" value="NZ_RXNU01000004.1"/>
</dbReference>
<keyword evidence="7" id="KW-1185">Reference proteome</keyword>
<dbReference type="GO" id="GO:0000160">
    <property type="term" value="P:phosphorelay signal transduction system"/>
    <property type="evidence" value="ECO:0007669"/>
    <property type="project" value="InterPro"/>
</dbReference>
<feature type="DNA-binding region" description="OmpR/PhoB-type" evidence="3">
    <location>
        <begin position="1"/>
        <end position="114"/>
    </location>
</feature>
<evidence type="ECO:0000259" key="5">
    <source>
        <dbReference type="PROSITE" id="PS51755"/>
    </source>
</evidence>
<dbReference type="InterPro" id="IPR011042">
    <property type="entry name" value="6-blade_b-propeller_TolB-like"/>
</dbReference>
<dbReference type="PANTHER" id="PTHR36842:SF1">
    <property type="entry name" value="PROTEIN TOLB"/>
    <property type="match status" value="1"/>
</dbReference>
<dbReference type="InterPro" id="IPR011659">
    <property type="entry name" value="WD40"/>
</dbReference>
<dbReference type="InterPro" id="IPR016032">
    <property type="entry name" value="Sig_transdc_resp-reg_C-effctor"/>
</dbReference>
<comment type="caution">
    <text evidence="6">The sequence shown here is derived from an EMBL/GenBank/DDBJ whole genome shotgun (WGS) entry which is preliminary data.</text>
</comment>
<evidence type="ECO:0000256" key="3">
    <source>
        <dbReference type="PROSITE-ProRule" id="PRU01091"/>
    </source>
</evidence>
<dbReference type="InterPro" id="IPR001867">
    <property type="entry name" value="OmpR/PhoB-type_DNA-bd"/>
</dbReference>
<dbReference type="Proteomes" id="UP000267448">
    <property type="component" value="Unassembled WGS sequence"/>
</dbReference>
<dbReference type="SUPFAM" id="SSF82171">
    <property type="entry name" value="DPP6 N-terminal domain-like"/>
    <property type="match status" value="2"/>
</dbReference>
<dbReference type="InterPro" id="IPR002469">
    <property type="entry name" value="Peptidase_S9B_N"/>
</dbReference>
<accession>A0A3S0RY23</accession>
<evidence type="ECO:0000313" key="6">
    <source>
        <dbReference type="EMBL" id="RTR38999.1"/>
    </source>
</evidence>
<reference evidence="6 7" key="1">
    <citation type="submission" date="2018-12" db="EMBL/GenBank/DDBJ databases">
        <authorList>
            <person name="Yu L."/>
        </authorList>
    </citation>
    <scope>NUCLEOTIDE SEQUENCE [LARGE SCALE GENOMIC DNA]</scope>
    <source>
        <strain evidence="6 7">HAW-EB2</strain>
    </source>
</reference>
<dbReference type="GO" id="GO:0006355">
    <property type="term" value="P:regulation of DNA-templated transcription"/>
    <property type="evidence" value="ECO:0007669"/>
    <property type="project" value="InterPro"/>
</dbReference>
<keyword evidence="2 3" id="KW-0238">DNA-binding</keyword>
<dbReference type="Gene3D" id="2.140.10.30">
    <property type="entry name" value="Dipeptidylpeptidase IV, N-terminal domain"/>
    <property type="match status" value="1"/>
</dbReference>
<dbReference type="Pfam" id="PF00486">
    <property type="entry name" value="Trans_reg_C"/>
    <property type="match status" value="1"/>
</dbReference>
<proteinExistence type="inferred from homology"/>
<dbReference type="SUPFAM" id="SSF46894">
    <property type="entry name" value="C-terminal effector domain of the bipartite response regulators"/>
    <property type="match status" value="1"/>
</dbReference>
<dbReference type="PANTHER" id="PTHR36842">
    <property type="entry name" value="PROTEIN TOLB HOMOLOG"/>
    <property type="match status" value="1"/>
</dbReference>
<dbReference type="Pfam" id="PF00930">
    <property type="entry name" value="DPPIV_N"/>
    <property type="match status" value="1"/>
</dbReference>
<comment type="similarity">
    <text evidence="1">Belongs to the TolB family.</text>
</comment>
<organism evidence="6 7">
    <name type="scientific">Shewanella canadensis</name>
    <dbReference type="NCBI Taxonomy" id="271096"/>
    <lineage>
        <taxon>Bacteria</taxon>
        <taxon>Pseudomonadati</taxon>
        <taxon>Pseudomonadota</taxon>
        <taxon>Gammaproteobacteria</taxon>
        <taxon>Alteromonadales</taxon>
        <taxon>Shewanellaceae</taxon>
        <taxon>Shewanella</taxon>
    </lineage>
</organism>
<dbReference type="SMART" id="SM00862">
    <property type="entry name" value="Trans_reg_C"/>
    <property type="match status" value="1"/>
</dbReference>